<reference evidence="1 2" key="1">
    <citation type="submission" date="2020-04" db="EMBL/GenBank/DDBJ databases">
        <authorList>
            <consortium name="Desulfovibrio sp. FSS-1 genome sequencing consortium"/>
            <person name="Shimoshige H."/>
            <person name="Kobayashi H."/>
            <person name="Maekawa T."/>
        </authorList>
    </citation>
    <scope>NUCLEOTIDE SEQUENCE [LARGE SCALE GENOMIC DNA]</scope>
    <source>
        <strain evidence="1 2">SIID29052-01</strain>
    </source>
</reference>
<organism evidence="1 2">
    <name type="scientific">Fundidesulfovibrio magnetotacticus</name>
    <dbReference type="NCBI Taxonomy" id="2730080"/>
    <lineage>
        <taxon>Bacteria</taxon>
        <taxon>Pseudomonadati</taxon>
        <taxon>Thermodesulfobacteriota</taxon>
        <taxon>Desulfovibrionia</taxon>
        <taxon>Desulfovibrionales</taxon>
        <taxon>Desulfovibrionaceae</taxon>
        <taxon>Fundidesulfovibrio</taxon>
    </lineage>
</organism>
<keyword evidence="2" id="KW-1185">Reference proteome</keyword>
<reference evidence="1 2" key="2">
    <citation type="submission" date="2020-05" db="EMBL/GenBank/DDBJ databases">
        <title>Draft genome sequence of Desulfovibrio sp. strainFSS-1.</title>
        <authorList>
            <person name="Shimoshige H."/>
            <person name="Kobayashi H."/>
            <person name="Maekawa T."/>
        </authorList>
    </citation>
    <scope>NUCLEOTIDE SEQUENCE [LARGE SCALE GENOMIC DNA]</scope>
    <source>
        <strain evidence="1 2">SIID29052-01</strain>
    </source>
</reference>
<evidence type="ECO:0000313" key="2">
    <source>
        <dbReference type="Proteomes" id="UP000494245"/>
    </source>
</evidence>
<dbReference type="EMBL" id="BLTE01000001">
    <property type="protein sequence ID" value="GFK92343.1"/>
    <property type="molecule type" value="Genomic_DNA"/>
</dbReference>
<dbReference type="AlphaFoldDB" id="A0A6V8LHZ7"/>
<gene>
    <name evidence="1" type="ORF">NNJEOMEG_00167</name>
</gene>
<dbReference type="Proteomes" id="UP000494245">
    <property type="component" value="Unassembled WGS sequence"/>
</dbReference>
<accession>A0A6V8LHZ7</accession>
<name>A0A6V8LHZ7_9BACT</name>
<proteinExistence type="predicted"/>
<dbReference type="RefSeq" id="WP_173080377.1">
    <property type="nucleotide sequence ID" value="NZ_BLTE01000001.1"/>
</dbReference>
<evidence type="ECO:0000313" key="1">
    <source>
        <dbReference type="EMBL" id="GFK92343.1"/>
    </source>
</evidence>
<comment type="caution">
    <text evidence="1">The sequence shown here is derived from an EMBL/GenBank/DDBJ whole genome shotgun (WGS) entry which is preliminary data.</text>
</comment>
<sequence>MSTNLKNRVGKIVERMGDLSDPVEAFKAKARAMTHEELRAALRDAMLANGYDPSLPHDEALAAHIARLEAEAETKTPEEQEVARQLVDVVRRQADSIARLFPESPRSDAVGNDAA</sequence>
<protein>
    <submittedName>
        <fullName evidence="1">Uncharacterized protein</fullName>
    </submittedName>
</protein>